<evidence type="ECO:0000256" key="2">
    <source>
        <dbReference type="ARBA" id="ARBA00022723"/>
    </source>
</evidence>
<evidence type="ECO:0000259" key="6">
    <source>
        <dbReference type="Pfam" id="PF13186"/>
    </source>
</evidence>
<proteinExistence type="predicted"/>
<keyword evidence="4" id="KW-0411">Iron-sulfur</keyword>
<evidence type="ECO:0000256" key="4">
    <source>
        <dbReference type="ARBA" id="ARBA00023014"/>
    </source>
</evidence>
<feature type="domain" description="4Fe4S-binding SPASM" evidence="6">
    <location>
        <begin position="289"/>
        <end position="355"/>
    </location>
</feature>
<evidence type="ECO:0000256" key="3">
    <source>
        <dbReference type="ARBA" id="ARBA00023004"/>
    </source>
</evidence>
<dbReference type="PANTHER" id="PTHR11228">
    <property type="entry name" value="RADICAL SAM DOMAIN PROTEIN"/>
    <property type="match status" value="1"/>
</dbReference>
<keyword evidence="3" id="KW-0408">Iron</keyword>
<evidence type="ECO:0000256" key="1">
    <source>
        <dbReference type="ARBA" id="ARBA00022691"/>
    </source>
</evidence>
<organism evidence="7">
    <name type="scientific">uncultured bacterium A1Q1_fos_2037</name>
    <dbReference type="NCBI Taxonomy" id="1256558"/>
    <lineage>
        <taxon>Bacteria</taxon>
        <taxon>environmental samples</taxon>
    </lineage>
</organism>
<dbReference type="InterPro" id="IPR023885">
    <property type="entry name" value="4Fe4S-binding_SPASM_dom"/>
</dbReference>
<dbReference type="SFLD" id="SFLDG01067">
    <property type="entry name" value="SPASM/twitch_domain_containing"/>
    <property type="match status" value="1"/>
</dbReference>
<dbReference type="PANTHER" id="PTHR11228:SF7">
    <property type="entry name" value="PQQA PEPTIDE CYCLASE"/>
    <property type="match status" value="1"/>
</dbReference>
<dbReference type="InterPro" id="IPR058240">
    <property type="entry name" value="rSAM_sf"/>
</dbReference>
<protein>
    <submittedName>
        <fullName evidence="7">Putative Fe-S oxidoreductase</fullName>
    </submittedName>
</protein>
<dbReference type="SUPFAM" id="SSF102114">
    <property type="entry name" value="Radical SAM enzymes"/>
    <property type="match status" value="1"/>
</dbReference>
<dbReference type="Gene3D" id="3.20.20.70">
    <property type="entry name" value="Aldolase class I"/>
    <property type="match status" value="1"/>
</dbReference>
<sequence length="362" mass="39814">MSESSNPAAPGRVSPYLHKTSERVYNPLTDGMLAAGEPLFAALQSLEEVGHAAPDDLAALAAGGWLVSDPVVASQSFKLKYASLEAHTVCNQSCYFCPVSISPRANHFMPTELYERILGQLSAYKSTLEALFMINYNEPTADKRFVEQVRAIRAAGLPPAVLTNGTGLTPDRVDALVEMGGLRFLSINLSTIDRERYKKERGGDHMNAVLRNLDYAKDKPLAEQMDMVVLGTGNANHQRDFEEITARFAGSRFTVKYFEVMDRAGYLQIGAKPAAPIGKLCGCDNVGSRPFQHLHITPHAKCVLCCEDYDEKYEVGDLNVETVADVLSGPRLAQMRRWVYGVEEAPADFICRGCTFALTRPE</sequence>
<dbReference type="CDD" id="cd01335">
    <property type="entry name" value="Radical_SAM"/>
    <property type="match status" value="1"/>
</dbReference>
<keyword evidence="1" id="KW-0949">S-adenosyl-L-methionine</keyword>
<reference evidence="7" key="1">
    <citation type="submission" date="2012-09" db="EMBL/GenBank/DDBJ databases">
        <title>Metagenomic Characterization of a Microbial Community in Wastewater Detects High Levels of Antibiotic Resistance.</title>
        <authorList>
            <person name="Abrams M."/>
            <person name="Caldwell A."/>
            <person name="Vandaei E."/>
            <person name="Lee W."/>
            <person name="Perrott J."/>
            <person name="Khan S.Y."/>
            <person name="Ta J."/>
            <person name="Romero D."/>
            <person name="Nguyen V."/>
            <person name="Pourmand N."/>
            <person name="Ouverney C.C."/>
        </authorList>
    </citation>
    <scope>NUCLEOTIDE SEQUENCE</scope>
</reference>
<dbReference type="Pfam" id="PF04055">
    <property type="entry name" value="Radical_SAM"/>
    <property type="match status" value="1"/>
</dbReference>
<dbReference type="EMBL" id="JX649901">
    <property type="protein sequence ID" value="AGC72433.1"/>
    <property type="molecule type" value="Genomic_DNA"/>
</dbReference>
<dbReference type="AlphaFoldDB" id="L7VZD5"/>
<dbReference type="GO" id="GO:0003824">
    <property type="term" value="F:catalytic activity"/>
    <property type="evidence" value="ECO:0007669"/>
    <property type="project" value="InterPro"/>
</dbReference>
<feature type="domain" description="Radical SAM core" evidence="5">
    <location>
        <begin position="88"/>
        <end position="234"/>
    </location>
</feature>
<dbReference type="InterPro" id="IPR050377">
    <property type="entry name" value="Radical_SAM_PqqE_MftC-like"/>
</dbReference>
<keyword evidence="2" id="KW-0479">Metal-binding</keyword>
<name>L7VZD5_9BACT</name>
<dbReference type="GO" id="GO:0046872">
    <property type="term" value="F:metal ion binding"/>
    <property type="evidence" value="ECO:0007669"/>
    <property type="project" value="UniProtKB-KW"/>
</dbReference>
<dbReference type="CDD" id="cd21109">
    <property type="entry name" value="SPASM"/>
    <property type="match status" value="1"/>
</dbReference>
<dbReference type="InterPro" id="IPR013785">
    <property type="entry name" value="Aldolase_TIM"/>
</dbReference>
<evidence type="ECO:0000313" key="7">
    <source>
        <dbReference type="EMBL" id="AGC72433.1"/>
    </source>
</evidence>
<accession>L7VZD5</accession>
<dbReference type="GO" id="GO:0051536">
    <property type="term" value="F:iron-sulfur cluster binding"/>
    <property type="evidence" value="ECO:0007669"/>
    <property type="project" value="UniProtKB-KW"/>
</dbReference>
<dbReference type="InterPro" id="IPR007197">
    <property type="entry name" value="rSAM"/>
</dbReference>
<dbReference type="SFLD" id="SFLDS00029">
    <property type="entry name" value="Radical_SAM"/>
    <property type="match status" value="1"/>
</dbReference>
<dbReference type="Pfam" id="PF13186">
    <property type="entry name" value="SPASM"/>
    <property type="match status" value="1"/>
</dbReference>
<evidence type="ECO:0000259" key="5">
    <source>
        <dbReference type="Pfam" id="PF04055"/>
    </source>
</evidence>